<keyword evidence="7 8" id="KW-0472">Membrane</keyword>
<comment type="similarity">
    <text evidence="2">Belongs to the binding-protein-dependent transport system permease family. FecCD subfamily.</text>
</comment>
<accession>A0A248LID3</accession>
<evidence type="ECO:0000256" key="6">
    <source>
        <dbReference type="ARBA" id="ARBA00022989"/>
    </source>
</evidence>
<feature type="transmembrane region" description="Helical" evidence="8">
    <location>
        <begin position="83"/>
        <end position="107"/>
    </location>
</feature>
<feature type="transmembrane region" description="Helical" evidence="8">
    <location>
        <begin position="136"/>
        <end position="158"/>
    </location>
</feature>
<evidence type="ECO:0000313" key="9">
    <source>
        <dbReference type="EMBL" id="ASJ24517.1"/>
    </source>
</evidence>
<evidence type="ECO:0000256" key="4">
    <source>
        <dbReference type="ARBA" id="ARBA00022475"/>
    </source>
</evidence>
<evidence type="ECO:0000256" key="2">
    <source>
        <dbReference type="ARBA" id="ARBA00007935"/>
    </source>
</evidence>
<keyword evidence="4" id="KW-1003">Cell membrane</keyword>
<keyword evidence="5 8" id="KW-0812">Transmembrane</keyword>
<dbReference type="InterPro" id="IPR000522">
    <property type="entry name" value="ABC_transptr_permease_BtuC"/>
</dbReference>
<dbReference type="Proteomes" id="UP000197424">
    <property type="component" value="Chromosome"/>
</dbReference>
<gene>
    <name evidence="9" type="ORF">LHGZ1_1686</name>
</gene>
<proteinExistence type="inferred from homology"/>
<feature type="transmembrane region" description="Helical" evidence="8">
    <location>
        <begin position="267"/>
        <end position="289"/>
    </location>
</feature>
<dbReference type="GO" id="GO:0022857">
    <property type="term" value="F:transmembrane transporter activity"/>
    <property type="evidence" value="ECO:0007669"/>
    <property type="project" value="InterPro"/>
</dbReference>
<keyword evidence="3" id="KW-0813">Transport</keyword>
<keyword evidence="6 8" id="KW-1133">Transmembrane helix</keyword>
<dbReference type="SUPFAM" id="SSF81345">
    <property type="entry name" value="ABC transporter involved in vitamin B12 uptake, BtuC"/>
    <property type="match status" value="1"/>
</dbReference>
<feature type="transmembrane region" description="Helical" evidence="8">
    <location>
        <begin position="54"/>
        <end position="71"/>
    </location>
</feature>
<organism evidence="9 10">
    <name type="scientific">Laribacter hongkongensis</name>
    <dbReference type="NCBI Taxonomy" id="168471"/>
    <lineage>
        <taxon>Bacteria</taxon>
        <taxon>Pseudomonadati</taxon>
        <taxon>Pseudomonadota</taxon>
        <taxon>Betaproteobacteria</taxon>
        <taxon>Neisseriales</taxon>
        <taxon>Aquaspirillaceae</taxon>
        <taxon>Laribacter</taxon>
    </lineage>
</organism>
<dbReference type="PANTHER" id="PTHR30472:SF25">
    <property type="entry name" value="ABC TRANSPORTER PERMEASE PROTEIN MJ0876-RELATED"/>
    <property type="match status" value="1"/>
</dbReference>
<name>A0A248LID3_9NEIS</name>
<evidence type="ECO:0000256" key="3">
    <source>
        <dbReference type="ARBA" id="ARBA00022448"/>
    </source>
</evidence>
<dbReference type="RefSeq" id="WP_088860788.1">
    <property type="nucleotide sequence ID" value="NZ_CP022115.1"/>
</dbReference>
<reference evidence="10" key="1">
    <citation type="submission" date="2017-06" db="EMBL/GenBank/DDBJ databases">
        <title>Whole genome sequence of Laribacter hongkongensis LHGZ1.</title>
        <authorList>
            <person name="Chen D."/>
            <person name="Wu H."/>
            <person name="Chen J."/>
        </authorList>
    </citation>
    <scope>NUCLEOTIDE SEQUENCE [LARGE SCALE GENOMIC DNA]</scope>
    <source>
        <strain evidence="10">LHGZ1</strain>
    </source>
</reference>
<feature type="transmembrane region" description="Helical" evidence="8">
    <location>
        <begin position="295"/>
        <end position="313"/>
    </location>
</feature>
<evidence type="ECO:0000256" key="8">
    <source>
        <dbReference type="SAM" id="Phobius"/>
    </source>
</evidence>
<dbReference type="GO" id="GO:0005886">
    <property type="term" value="C:plasma membrane"/>
    <property type="evidence" value="ECO:0007669"/>
    <property type="project" value="UniProtKB-SubCell"/>
</dbReference>
<protein>
    <submittedName>
        <fullName evidence="9">Iron ABC transporter</fullName>
    </submittedName>
</protein>
<dbReference type="InterPro" id="IPR037294">
    <property type="entry name" value="ABC_BtuC-like"/>
</dbReference>
<evidence type="ECO:0000256" key="7">
    <source>
        <dbReference type="ARBA" id="ARBA00023136"/>
    </source>
</evidence>
<dbReference type="CDD" id="cd06550">
    <property type="entry name" value="TM_ABC_iron-siderophores_like"/>
    <property type="match status" value="1"/>
</dbReference>
<dbReference type="Gene3D" id="1.10.3470.10">
    <property type="entry name" value="ABC transporter involved in vitamin B12 uptake, BtuC"/>
    <property type="match status" value="1"/>
</dbReference>
<dbReference type="GO" id="GO:0033214">
    <property type="term" value="P:siderophore-iron import into cell"/>
    <property type="evidence" value="ECO:0007669"/>
    <property type="project" value="TreeGrafter"/>
</dbReference>
<dbReference type="OrthoDB" id="9782305at2"/>
<evidence type="ECO:0000313" key="10">
    <source>
        <dbReference type="Proteomes" id="UP000197424"/>
    </source>
</evidence>
<evidence type="ECO:0000256" key="5">
    <source>
        <dbReference type="ARBA" id="ARBA00022692"/>
    </source>
</evidence>
<evidence type="ECO:0000256" key="1">
    <source>
        <dbReference type="ARBA" id="ARBA00004651"/>
    </source>
</evidence>
<sequence>MPIAPARLALILAGLLLLVSLASLLLGAGATIDELWHGDPFAWSLVLQLRAPRLVLALAAGSLLALCGASLQAQFRNPLAEPGLIGVSAGAALGAALALAASAPFWLVLPASLAGALTATHLAQRLAGHSGNATELLLAGVAINAFATALLTLVISFADDQSLRGITFWLMGSLALADWPLAAGLALVAVTGLTLLWPRWRLLNALLLGERTAFHAGFAVARERRMLVWLTATLVALTISLTGGIGFIGLIVPQLVRRLSGGHYRQLLPLSALGGGLLLALADLLARLAVAPAELPVGAITSLAGAPFFLWLLRQCRGLR</sequence>
<dbReference type="EMBL" id="CP022115">
    <property type="protein sequence ID" value="ASJ24517.1"/>
    <property type="molecule type" value="Genomic_DNA"/>
</dbReference>
<dbReference type="PANTHER" id="PTHR30472">
    <property type="entry name" value="FERRIC ENTEROBACTIN TRANSPORT SYSTEM PERMEASE PROTEIN"/>
    <property type="match status" value="1"/>
</dbReference>
<dbReference type="Pfam" id="PF01032">
    <property type="entry name" value="FecCD"/>
    <property type="match status" value="1"/>
</dbReference>
<feature type="transmembrane region" description="Helical" evidence="8">
    <location>
        <begin position="227"/>
        <end position="255"/>
    </location>
</feature>
<dbReference type="AlphaFoldDB" id="A0A248LID3"/>
<comment type="subcellular location">
    <subcellularLocation>
        <location evidence="1">Cell membrane</location>
        <topology evidence="1">Multi-pass membrane protein</topology>
    </subcellularLocation>
</comment>